<dbReference type="InterPro" id="IPR029058">
    <property type="entry name" value="AB_hydrolase_fold"/>
</dbReference>
<dbReference type="SUPFAM" id="SSF53474">
    <property type="entry name" value="alpha/beta-Hydrolases"/>
    <property type="match status" value="1"/>
</dbReference>
<dbReference type="PANTHER" id="PTHR43433:SF5">
    <property type="entry name" value="AB HYDROLASE-1 DOMAIN-CONTAINING PROTEIN"/>
    <property type="match status" value="1"/>
</dbReference>
<organism evidence="2 3">
    <name type="scientific">candidate division WOR-1 bacterium RIFOXYC2_FULL_41_25</name>
    <dbReference type="NCBI Taxonomy" id="1802586"/>
    <lineage>
        <taxon>Bacteria</taxon>
        <taxon>Bacillati</taxon>
        <taxon>Saganbacteria</taxon>
    </lineage>
</organism>
<evidence type="ECO:0000313" key="2">
    <source>
        <dbReference type="EMBL" id="OGC34712.1"/>
    </source>
</evidence>
<dbReference type="InterPro" id="IPR050471">
    <property type="entry name" value="AB_hydrolase"/>
</dbReference>
<dbReference type="Gene3D" id="3.40.50.1820">
    <property type="entry name" value="alpha/beta hydrolase"/>
    <property type="match status" value="1"/>
</dbReference>
<dbReference type="GO" id="GO:0004806">
    <property type="term" value="F:triacylglycerol lipase activity"/>
    <property type="evidence" value="ECO:0007669"/>
    <property type="project" value="TreeGrafter"/>
</dbReference>
<dbReference type="Pfam" id="PF00561">
    <property type="entry name" value="Abhydrolase_1"/>
    <property type="match status" value="1"/>
</dbReference>
<reference evidence="2 3" key="1">
    <citation type="journal article" date="2016" name="Nat. Commun.">
        <title>Thousands of microbial genomes shed light on interconnected biogeochemical processes in an aquifer system.</title>
        <authorList>
            <person name="Anantharaman K."/>
            <person name="Brown C.T."/>
            <person name="Hug L.A."/>
            <person name="Sharon I."/>
            <person name="Castelle C.J."/>
            <person name="Probst A.J."/>
            <person name="Thomas B.C."/>
            <person name="Singh A."/>
            <person name="Wilkins M.J."/>
            <person name="Karaoz U."/>
            <person name="Brodie E.L."/>
            <person name="Williams K.H."/>
            <person name="Hubbard S.S."/>
            <person name="Banfield J.F."/>
        </authorList>
    </citation>
    <scope>NUCLEOTIDE SEQUENCE [LARGE SCALE GENOMIC DNA]</scope>
</reference>
<dbReference type="PRINTS" id="PR00111">
    <property type="entry name" value="ABHYDROLASE"/>
</dbReference>
<name>A0A1F4TPR6_UNCSA</name>
<proteinExistence type="predicted"/>
<dbReference type="PANTHER" id="PTHR43433">
    <property type="entry name" value="HYDROLASE, ALPHA/BETA FOLD FAMILY PROTEIN"/>
    <property type="match status" value="1"/>
</dbReference>
<dbReference type="InterPro" id="IPR000073">
    <property type="entry name" value="AB_hydrolase_1"/>
</dbReference>
<evidence type="ECO:0000313" key="3">
    <source>
        <dbReference type="Proteomes" id="UP000177309"/>
    </source>
</evidence>
<dbReference type="EMBL" id="MEUI01000013">
    <property type="protein sequence ID" value="OGC34712.1"/>
    <property type="molecule type" value="Genomic_DNA"/>
</dbReference>
<accession>A0A1F4TPR6</accession>
<dbReference type="Proteomes" id="UP000177309">
    <property type="component" value="Unassembled WGS sequence"/>
</dbReference>
<dbReference type="AlphaFoldDB" id="A0A1F4TPR6"/>
<evidence type="ECO:0000259" key="1">
    <source>
        <dbReference type="Pfam" id="PF00561"/>
    </source>
</evidence>
<feature type="domain" description="AB hydrolase-1" evidence="1">
    <location>
        <begin position="13"/>
        <end position="243"/>
    </location>
</feature>
<dbReference type="GO" id="GO:0046503">
    <property type="term" value="P:glycerolipid catabolic process"/>
    <property type="evidence" value="ECO:0007669"/>
    <property type="project" value="TreeGrafter"/>
</dbReference>
<gene>
    <name evidence="2" type="ORF">A2462_03215</name>
</gene>
<sequence>MQLYYEVHGSGEPLLLIAGLGADNSSWGGVVKVFSKRFQTIIFDNPGSGRSSYFKKPHTIRHLADEAVKLLDYLGIKRAHLIGHSMGGYIAQEIAINYPKRVNKLILEGTAPVSSSRNNALFFGFAKKLKEKETIEKWITAWSSWLFSPKTFDSGSFVKTFIKNASKYPYPLTPEGFKAQVAVMAKFDARSRLSGIKAKTLIIEGEDDILILPDEARILVKQIPGSRIQLIKNAAHDVHLENPSLFTKLAVEFLENDK</sequence>
<protein>
    <recommendedName>
        <fullName evidence="1">AB hydrolase-1 domain-containing protein</fullName>
    </recommendedName>
</protein>
<comment type="caution">
    <text evidence="2">The sequence shown here is derived from an EMBL/GenBank/DDBJ whole genome shotgun (WGS) entry which is preliminary data.</text>
</comment>